<organism evidence="12 13">
    <name type="scientific">Rhodocollybia butyracea</name>
    <dbReference type="NCBI Taxonomy" id="206335"/>
    <lineage>
        <taxon>Eukaryota</taxon>
        <taxon>Fungi</taxon>
        <taxon>Dikarya</taxon>
        <taxon>Basidiomycota</taxon>
        <taxon>Agaricomycotina</taxon>
        <taxon>Agaricomycetes</taxon>
        <taxon>Agaricomycetidae</taxon>
        <taxon>Agaricales</taxon>
        <taxon>Marasmiineae</taxon>
        <taxon>Omphalotaceae</taxon>
        <taxon>Rhodocollybia</taxon>
    </lineage>
</organism>
<evidence type="ECO:0000313" key="13">
    <source>
        <dbReference type="Proteomes" id="UP000772434"/>
    </source>
</evidence>
<dbReference type="CDD" id="cd00598">
    <property type="entry name" value="GH18_chitinase-like"/>
    <property type="match status" value="1"/>
</dbReference>
<keyword evidence="2 7" id="KW-0378">Hydrolase</keyword>
<evidence type="ECO:0000256" key="5">
    <source>
        <dbReference type="ARBA" id="ARBA00023295"/>
    </source>
</evidence>
<gene>
    <name evidence="12" type="ORF">BDP27DRAFT_479996</name>
</gene>
<keyword evidence="10" id="KW-0732">Signal</keyword>
<dbReference type="PROSITE" id="PS51910">
    <property type="entry name" value="GH18_2"/>
    <property type="match status" value="1"/>
</dbReference>
<evidence type="ECO:0000256" key="2">
    <source>
        <dbReference type="ARBA" id="ARBA00022801"/>
    </source>
</evidence>
<proteinExistence type="inferred from homology"/>
<dbReference type="AlphaFoldDB" id="A0A9P5QAX6"/>
<dbReference type="Pfam" id="PF00704">
    <property type="entry name" value="Glyco_hydro_18"/>
    <property type="match status" value="1"/>
</dbReference>
<protein>
    <submittedName>
        <fullName evidence="12">Glycoside hydrolase superfamily</fullName>
    </submittedName>
</protein>
<dbReference type="Proteomes" id="UP000772434">
    <property type="component" value="Unassembled WGS sequence"/>
</dbReference>
<dbReference type="SUPFAM" id="SSF51445">
    <property type="entry name" value="(Trans)glycosidases"/>
    <property type="match status" value="1"/>
</dbReference>
<keyword evidence="6" id="KW-0624">Polysaccharide degradation</keyword>
<keyword evidence="5 7" id="KW-0326">Glycosidase</keyword>
<comment type="caution">
    <text evidence="12">The sequence shown here is derived from an EMBL/GenBank/DDBJ whole genome shotgun (WGS) entry which is preliminary data.</text>
</comment>
<accession>A0A9P5QAX6</accession>
<evidence type="ECO:0000256" key="8">
    <source>
        <dbReference type="RuleBase" id="RU004453"/>
    </source>
</evidence>
<dbReference type="PROSITE" id="PS01095">
    <property type="entry name" value="GH18_1"/>
    <property type="match status" value="1"/>
</dbReference>
<keyword evidence="3" id="KW-0146">Chitin degradation</keyword>
<dbReference type="InterPro" id="IPR001579">
    <property type="entry name" value="Glyco_hydro_18_chit_AS"/>
</dbReference>
<feature type="domain" description="GH18" evidence="11">
    <location>
        <begin position="51"/>
        <end position="329"/>
    </location>
</feature>
<sequence>MFAIRFIYALSLLGLFCLNNVLSAPILVRRPRSISSSPALPPRSTTSFSPPYFVVYTDAGPDPAPPVEDIQGVNVVIMSFLLSTGAADMAHNWAIMGKDAQSAIKDKYKAAGIKLLVSAFGSTEKPTTSGTNPTELAQTMATWVKENQVDGIDIDWEDNDAMNKADGSAETWLIEFTKELRNQLPQGQYILTHAPQAPWLSTGTQWNGKAYVQVNQEVGSMIDWYNVQWYSQGPGEYETCDKLINDSGSSNPNSALFQVVEHGFDVQKLVIGKPATDTSATNGYIDPATLAGCLPQAIQKGWSAGIMVWEYQAGVMDFFSTVRAAFPEGAPSIDAGSSSAAASAPDSTGSSAAASAPDATSSPTATSVSDTAPTTTSVPSPNGSSAGKCKCKSPNGQPHNR</sequence>
<dbReference type="OrthoDB" id="3012298at2759"/>
<dbReference type="InterPro" id="IPR001223">
    <property type="entry name" value="Glyco_hydro18_cat"/>
</dbReference>
<evidence type="ECO:0000256" key="6">
    <source>
        <dbReference type="ARBA" id="ARBA00023326"/>
    </source>
</evidence>
<name>A0A9P5QAX6_9AGAR</name>
<evidence type="ECO:0000256" key="7">
    <source>
        <dbReference type="RuleBase" id="RU000489"/>
    </source>
</evidence>
<dbReference type="GO" id="GO:0008843">
    <property type="term" value="F:endochitinase activity"/>
    <property type="evidence" value="ECO:0007669"/>
    <property type="project" value="UniProtKB-EC"/>
</dbReference>
<evidence type="ECO:0000313" key="12">
    <source>
        <dbReference type="EMBL" id="KAF9077607.1"/>
    </source>
</evidence>
<dbReference type="EMBL" id="JADNRY010000003">
    <property type="protein sequence ID" value="KAF9077607.1"/>
    <property type="molecule type" value="Genomic_DNA"/>
</dbReference>
<dbReference type="Gene3D" id="3.20.20.80">
    <property type="entry name" value="Glycosidases"/>
    <property type="match status" value="1"/>
</dbReference>
<evidence type="ECO:0000256" key="4">
    <source>
        <dbReference type="ARBA" id="ARBA00023277"/>
    </source>
</evidence>
<feature type="region of interest" description="Disordered" evidence="9">
    <location>
        <begin position="333"/>
        <end position="401"/>
    </location>
</feature>
<evidence type="ECO:0000256" key="3">
    <source>
        <dbReference type="ARBA" id="ARBA00023024"/>
    </source>
</evidence>
<dbReference type="InterPro" id="IPR017853">
    <property type="entry name" value="GH"/>
</dbReference>
<comment type="catalytic activity">
    <reaction evidence="1">
        <text>Random endo-hydrolysis of N-acetyl-beta-D-glucosaminide (1-&gt;4)-beta-linkages in chitin and chitodextrins.</text>
        <dbReference type="EC" id="3.2.1.14"/>
    </reaction>
</comment>
<evidence type="ECO:0000256" key="1">
    <source>
        <dbReference type="ARBA" id="ARBA00000822"/>
    </source>
</evidence>
<feature type="compositionally biased region" description="Low complexity" evidence="9">
    <location>
        <begin position="333"/>
        <end position="381"/>
    </location>
</feature>
<evidence type="ECO:0000259" key="11">
    <source>
        <dbReference type="PROSITE" id="PS51910"/>
    </source>
</evidence>
<evidence type="ECO:0000256" key="10">
    <source>
        <dbReference type="SAM" id="SignalP"/>
    </source>
</evidence>
<evidence type="ECO:0000256" key="9">
    <source>
        <dbReference type="SAM" id="MobiDB-lite"/>
    </source>
</evidence>
<keyword evidence="4" id="KW-0119">Carbohydrate metabolism</keyword>
<dbReference type="GO" id="GO:0006032">
    <property type="term" value="P:chitin catabolic process"/>
    <property type="evidence" value="ECO:0007669"/>
    <property type="project" value="UniProtKB-KW"/>
</dbReference>
<reference evidence="12" key="1">
    <citation type="submission" date="2020-11" db="EMBL/GenBank/DDBJ databases">
        <authorList>
            <consortium name="DOE Joint Genome Institute"/>
            <person name="Ahrendt S."/>
            <person name="Riley R."/>
            <person name="Andreopoulos W."/>
            <person name="Labutti K."/>
            <person name="Pangilinan J."/>
            <person name="Ruiz-Duenas F.J."/>
            <person name="Barrasa J.M."/>
            <person name="Sanchez-Garcia M."/>
            <person name="Camarero S."/>
            <person name="Miyauchi S."/>
            <person name="Serrano A."/>
            <person name="Linde D."/>
            <person name="Babiker R."/>
            <person name="Drula E."/>
            <person name="Ayuso-Fernandez I."/>
            <person name="Pacheco R."/>
            <person name="Padilla G."/>
            <person name="Ferreira P."/>
            <person name="Barriuso J."/>
            <person name="Kellner H."/>
            <person name="Castanera R."/>
            <person name="Alfaro M."/>
            <person name="Ramirez L."/>
            <person name="Pisabarro A.G."/>
            <person name="Kuo A."/>
            <person name="Tritt A."/>
            <person name="Lipzen A."/>
            <person name="He G."/>
            <person name="Yan M."/>
            <person name="Ng V."/>
            <person name="Cullen D."/>
            <person name="Martin F."/>
            <person name="Rosso M.-N."/>
            <person name="Henrissat B."/>
            <person name="Hibbett D."/>
            <person name="Martinez A.T."/>
            <person name="Grigoriev I.V."/>
        </authorList>
    </citation>
    <scope>NUCLEOTIDE SEQUENCE</scope>
    <source>
        <strain evidence="12">AH 40177</strain>
    </source>
</reference>
<dbReference type="GO" id="GO:0000272">
    <property type="term" value="P:polysaccharide catabolic process"/>
    <property type="evidence" value="ECO:0007669"/>
    <property type="project" value="UniProtKB-KW"/>
</dbReference>
<keyword evidence="13" id="KW-1185">Reference proteome</keyword>
<feature type="chain" id="PRO_5040407787" evidence="10">
    <location>
        <begin position="24"/>
        <end position="401"/>
    </location>
</feature>
<feature type="signal peptide" evidence="10">
    <location>
        <begin position="1"/>
        <end position="23"/>
    </location>
</feature>
<comment type="similarity">
    <text evidence="8">Belongs to the glycosyl hydrolase 18 family.</text>
</comment>